<dbReference type="PROSITE" id="PS50995">
    <property type="entry name" value="HTH_MARR_2"/>
    <property type="match status" value="1"/>
</dbReference>
<dbReference type="Gene3D" id="1.10.10.10">
    <property type="entry name" value="Winged helix-like DNA-binding domain superfamily/Winged helix DNA-binding domain"/>
    <property type="match status" value="1"/>
</dbReference>
<gene>
    <name evidence="6" type="ORF">DQK91_05110</name>
    <name evidence="5" type="ORF">E8L03_13325</name>
</gene>
<dbReference type="InterPro" id="IPR000835">
    <property type="entry name" value="HTH_MarR-typ"/>
</dbReference>
<dbReference type="Pfam" id="PF12802">
    <property type="entry name" value="MarR_2"/>
    <property type="match status" value="1"/>
</dbReference>
<dbReference type="InterPro" id="IPR036390">
    <property type="entry name" value="WH_DNA-bd_sf"/>
</dbReference>
<evidence type="ECO:0000256" key="2">
    <source>
        <dbReference type="ARBA" id="ARBA00023125"/>
    </source>
</evidence>
<dbReference type="Proteomes" id="UP000503251">
    <property type="component" value="Chromosome"/>
</dbReference>
<evidence type="ECO:0000313" key="7">
    <source>
        <dbReference type="Proteomes" id="UP000434052"/>
    </source>
</evidence>
<sequence length="153" mass="17752">MTTHRPREQSFGRWISLLHRDFITYVTREYEHLGIGPGQFLLLAELYIEDGLSQEELTERARIDKANTARGLGRLEREGYVRRERDQADRRVNRVFLTPKAMTVQDEFSAVLNRWTEILTAGFSDDERVAMLDGLQRLARNADANVRGAREES</sequence>
<dbReference type="Proteomes" id="UP000434052">
    <property type="component" value="Unassembled WGS sequence"/>
</dbReference>
<dbReference type="SMART" id="SM00347">
    <property type="entry name" value="HTH_MARR"/>
    <property type="match status" value="1"/>
</dbReference>
<protein>
    <submittedName>
        <fullName evidence="6">MarR family transcriptional regulator</fullName>
    </submittedName>
</protein>
<evidence type="ECO:0000256" key="1">
    <source>
        <dbReference type="ARBA" id="ARBA00023015"/>
    </source>
</evidence>
<evidence type="ECO:0000313" key="6">
    <source>
        <dbReference type="EMBL" id="TVM36028.1"/>
    </source>
</evidence>
<reference evidence="5 8" key="2">
    <citation type="submission" date="2019-04" db="EMBL/GenBank/DDBJ databases">
        <title>Isolation and culture of sulfate reducing bacteria from the cold seep of the South China Sea.</title>
        <authorList>
            <person name="Sun C."/>
            <person name="Liu R."/>
        </authorList>
    </citation>
    <scope>NUCLEOTIDE SEQUENCE [LARGE SCALE GENOMIC DNA]</scope>
    <source>
        <strain evidence="5 8">CS1</strain>
    </source>
</reference>
<dbReference type="SUPFAM" id="SSF46785">
    <property type="entry name" value="Winged helix' DNA-binding domain"/>
    <property type="match status" value="1"/>
</dbReference>
<evidence type="ECO:0000313" key="5">
    <source>
        <dbReference type="EMBL" id="QJT09855.1"/>
    </source>
</evidence>
<feature type="domain" description="HTH marR-type" evidence="4">
    <location>
        <begin position="8"/>
        <end position="140"/>
    </location>
</feature>
<dbReference type="InterPro" id="IPR023187">
    <property type="entry name" value="Tscrpt_reg_MarR-type_CS"/>
</dbReference>
<proteinExistence type="predicted"/>
<dbReference type="RefSeq" id="WP_144234360.1">
    <property type="nucleotide sequence ID" value="NZ_CP039543.1"/>
</dbReference>
<keyword evidence="2" id="KW-0238">DNA-binding</keyword>
<dbReference type="GO" id="GO:0003700">
    <property type="term" value="F:DNA-binding transcription factor activity"/>
    <property type="evidence" value="ECO:0007669"/>
    <property type="project" value="InterPro"/>
</dbReference>
<reference evidence="6 7" key="1">
    <citation type="submission" date="2018-06" db="EMBL/GenBank/DDBJ databases">
        <title>Complete genome of Desulfovibrio marinus P48SEP.</title>
        <authorList>
            <person name="Crispim J.S."/>
            <person name="Vidigal P.M.P."/>
            <person name="Silva L.C.F."/>
            <person name="Araujo L.C."/>
            <person name="Laguardia C.N."/>
            <person name="Dias R.S."/>
            <person name="Sousa M.P."/>
            <person name="Paula S.O."/>
            <person name="Silva C."/>
        </authorList>
    </citation>
    <scope>NUCLEOTIDE SEQUENCE [LARGE SCALE GENOMIC DNA]</scope>
    <source>
        <strain evidence="6 7">P48SEP</strain>
    </source>
</reference>
<dbReference type="AlphaFoldDB" id="A0A6P1ZNY1"/>
<accession>A0A6P1ZNY1</accession>
<dbReference type="EMBL" id="QMIF01000002">
    <property type="protein sequence ID" value="TVM36028.1"/>
    <property type="molecule type" value="Genomic_DNA"/>
</dbReference>
<dbReference type="PROSITE" id="PS01117">
    <property type="entry name" value="HTH_MARR_1"/>
    <property type="match status" value="1"/>
</dbReference>
<evidence type="ECO:0000256" key="3">
    <source>
        <dbReference type="ARBA" id="ARBA00023163"/>
    </source>
</evidence>
<name>A0A6P1ZNY1_9BACT</name>
<dbReference type="PANTHER" id="PTHR42756">
    <property type="entry name" value="TRANSCRIPTIONAL REGULATOR, MARR"/>
    <property type="match status" value="1"/>
</dbReference>
<dbReference type="PRINTS" id="PR00598">
    <property type="entry name" value="HTHMARR"/>
</dbReference>
<evidence type="ECO:0000259" key="4">
    <source>
        <dbReference type="PROSITE" id="PS50995"/>
    </source>
</evidence>
<dbReference type="InterPro" id="IPR036388">
    <property type="entry name" value="WH-like_DNA-bd_sf"/>
</dbReference>
<dbReference type="EMBL" id="CP039543">
    <property type="protein sequence ID" value="QJT09855.1"/>
    <property type="molecule type" value="Genomic_DNA"/>
</dbReference>
<dbReference type="OrthoDB" id="195851at2"/>
<organism evidence="6 7">
    <name type="scientific">Oceanidesulfovibrio marinus</name>
    <dbReference type="NCBI Taxonomy" id="370038"/>
    <lineage>
        <taxon>Bacteria</taxon>
        <taxon>Pseudomonadati</taxon>
        <taxon>Thermodesulfobacteriota</taxon>
        <taxon>Desulfovibrionia</taxon>
        <taxon>Desulfovibrionales</taxon>
        <taxon>Desulfovibrionaceae</taxon>
        <taxon>Oceanidesulfovibrio</taxon>
    </lineage>
</organism>
<dbReference type="GO" id="GO:0003677">
    <property type="term" value="F:DNA binding"/>
    <property type="evidence" value="ECO:0007669"/>
    <property type="project" value="UniProtKB-KW"/>
</dbReference>
<keyword evidence="1" id="KW-0805">Transcription regulation</keyword>
<keyword evidence="8" id="KW-1185">Reference proteome</keyword>
<keyword evidence="3" id="KW-0804">Transcription</keyword>
<dbReference type="PANTHER" id="PTHR42756:SF1">
    <property type="entry name" value="TRANSCRIPTIONAL REPRESSOR OF EMRAB OPERON"/>
    <property type="match status" value="1"/>
</dbReference>
<evidence type="ECO:0000313" key="8">
    <source>
        <dbReference type="Proteomes" id="UP000503251"/>
    </source>
</evidence>